<feature type="binding site" evidence="13">
    <location>
        <position position="200"/>
    </location>
    <ligand>
        <name>substrate</name>
    </ligand>
</feature>
<keyword evidence="13" id="KW-0547">Nucleotide-binding</keyword>
<proteinExistence type="inferred from homology"/>
<comment type="subunit">
    <text evidence="3 12">Homodimer.</text>
</comment>
<comment type="caution">
    <text evidence="15">The sequence shown here is derived from an EMBL/GenBank/DDBJ whole genome shotgun (WGS) entry which is preliminary data.</text>
</comment>
<keyword evidence="10 12" id="KW-0457">Lysine biosynthesis</keyword>
<reference evidence="15 16" key="1">
    <citation type="submission" date="2014-07" db="EMBL/GenBank/DDBJ databases">
        <authorList>
            <person name="McCorrison J."/>
            <person name="Sanka R."/>
            <person name="Torralba M."/>
            <person name="Gillis M."/>
            <person name="Haft D.H."/>
            <person name="Methe B."/>
            <person name="Sutton G."/>
            <person name="Nelson K.E."/>
        </authorList>
    </citation>
    <scope>NUCLEOTIDE SEQUENCE [LARGE SCALE GENOMIC DNA]</scope>
    <source>
        <strain evidence="15 16">DNF00011</strain>
    </source>
</reference>
<dbReference type="GO" id="GO:0000166">
    <property type="term" value="F:nucleotide binding"/>
    <property type="evidence" value="ECO:0007669"/>
    <property type="project" value="UniProtKB-KW"/>
</dbReference>
<dbReference type="Pfam" id="PF16654">
    <property type="entry name" value="DAPDH_C"/>
    <property type="match status" value="1"/>
</dbReference>
<evidence type="ECO:0000256" key="2">
    <source>
        <dbReference type="ARBA" id="ARBA00007442"/>
    </source>
</evidence>
<keyword evidence="6 12" id="KW-0028">Amino-acid biosynthesis</keyword>
<accession>A0A095YAV4</accession>
<dbReference type="GO" id="GO:0019877">
    <property type="term" value="P:diaminopimelate biosynthetic process"/>
    <property type="evidence" value="ECO:0007669"/>
    <property type="project" value="UniProtKB-UniRule"/>
</dbReference>
<dbReference type="Proteomes" id="UP000053528">
    <property type="component" value="Unassembled WGS sequence"/>
</dbReference>
<dbReference type="NCBIfam" id="TIGR01921">
    <property type="entry name" value="DAP-DH"/>
    <property type="match status" value="1"/>
</dbReference>
<evidence type="ECO:0000256" key="9">
    <source>
        <dbReference type="ARBA" id="ARBA00023002"/>
    </source>
</evidence>
<feature type="binding site" evidence="13">
    <location>
        <begin position="40"/>
        <end position="42"/>
    </location>
    <ligand>
        <name>NADP(+)</name>
        <dbReference type="ChEBI" id="CHEBI:58349"/>
    </ligand>
</feature>
<comment type="function">
    <text evidence="12">Catalyzes the reversible NADPH-dependent reductive amination of L-2-amino-6-oxopimelate, the acyclic form of L-tetrahydrodipicolinate, to generate the meso compound, D,L-2,6-diaminopimelate.</text>
</comment>
<evidence type="ECO:0000256" key="10">
    <source>
        <dbReference type="ARBA" id="ARBA00023154"/>
    </source>
</evidence>
<keyword evidence="9 12" id="KW-0560">Oxidoreductase</keyword>
<protein>
    <recommendedName>
        <fullName evidence="5 12">Meso-diaminopimelate D-dehydrogenase</fullName>
        <shortName evidence="12">DAPDH</shortName>
        <shortName evidence="12">Meso-DAP dehydrogenase</shortName>
        <ecNumber evidence="4 12">1.4.1.16</ecNumber>
    </recommendedName>
</protein>
<evidence type="ECO:0000256" key="4">
    <source>
        <dbReference type="ARBA" id="ARBA00012080"/>
    </source>
</evidence>
<dbReference type="CDD" id="cd02270">
    <property type="entry name" value="meso-DAPDH_N"/>
    <property type="match status" value="1"/>
</dbReference>
<organism evidence="15 16">
    <name type="scientific">Pseudoglutamicibacter albus DNF00011</name>
    <dbReference type="NCBI Taxonomy" id="1401063"/>
    <lineage>
        <taxon>Bacteria</taxon>
        <taxon>Bacillati</taxon>
        <taxon>Actinomycetota</taxon>
        <taxon>Actinomycetes</taxon>
        <taxon>Micrococcales</taxon>
        <taxon>Micrococcaceae</taxon>
        <taxon>Pseudoglutamicibacter</taxon>
    </lineage>
</organism>
<feature type="binding site" evidence="13">
    <location>
        <begin position="16"/>
        <end position="19"/>
    </location>
    <ligand>
        <name>NADP(+)</name>
        <dbReference type="ChEBI" id="CHEBI:58349"/>
    </ligand>
</feature>
<dbReference type="SUPFAM" id="SSF51735">
    <property type="entry name" value="NAD(P)-binding Rossmann-fold domains"/>
    <property type="match status" value="1"/>
</dbReference>
<evidence type="ECO:0000256" key="7">
    <source>
        <dbReference type="ARBA" id="ARBA00022857"/>
    </source>
</evidence>
<comment type="similarity">
    <text evidence="2 12">Belongs to the diaminopimelate dehydrogenase family.</text>
</comment>
<dbReference type="EC" id="1.4.1.16" evidence="4 12"/>
<feature type="binding site" evidence="13">
    <location>
        <begin position="122"/>
        <end position="126"/>
    </location>
    <ligand>
        <name>NADP(+)</name>
        <dbReference type="ChEBI" id="CHEBI:58349"/>
    </ligand>
</feature>
<name>A0A095YAV4_9MICC</name>
<evidence type="ECO:0000256" key="11">
    <source>
        <dbReference type="ARBA" id="ARBA00052023"/>
    </source>
</evidence>
<dbReference type="Gene3D" id="3.30.360.10">
    <property type="entry name" value="Dihydrodipicolinate Reductase, domain 2"/>
    <property type="match status" value="1"/>
</dbReference>
<gene>
    <name evidence="15" type="ORF">HMPREF2128_09370</name>
</gene>
<evidence type="ECO:0000256" key="6">
    <source>
        <dbReference type="ARBA" id="ARBA00022605"/>
    </source>
</evidence>
<dbReference type="GO" id="GO:0047850">
    <property type="term" value="F:diaminopimelate dehydrogenase activity"/>
    <property type="evidence" value="ECO:0007669"/>
    <property type="project" value="UniProtKB-UniRule"/>
</dbReference>
<evidence type="ECO:0000313" key="16">
    <source>
        <dbReference type="Proteomes" id="UP000053528"/>
    </source>
</evidence>
<feature type="binding site" evidence="13">
    <location>
        <begin position="70"/>
        <end position="73"/>
    </location>
    <ligand>
        <name>NADP(+)</name>
        <dbReference type="ChEBI" id="CHEBI:58349"/>
    </ligand>
</feature>
<comment type="catalytic activity">
    <reaction evidence="11 12">
        <text>meso-2,6-diaminopimelate + NADP(+) + H2O = (S)-2-amino-6-oxoheptanedioate + NH4(+) + NADPH + H(+)</text>
        <dbReference type="Rhea" id="RHEA:13561"/>
        <dbReference type="ChEBI" id="CHEBI:15377"/>
        <dbReference type="ChEBI" id="CHEBI:15378"/>
        <dbReference type="ChEBI" id="CHEBI:28938"/>
        <dbReference type="ChEBI" id="CHEBI:57783"/>
        <dbReference type="ChEBI" id="CHEBI:57791"/>
        <dbReference type="ChEBI" id="CHEBI:58349"/>
        <dbReference type="ChEBI" id="CHEBI:58556"/>
        <dbReference type="EC" id="1.4.1.16"/>
    </reaction>
</comment>
<evidence type="ECO:0000256" key="1">
    <source>
        <dbReference type="ARBA" id="ARBA00004896"/>
    </source>
</evidence>
<dbReference type="Gene3D" id="3.40.50.720">
    <property type="entry name" value="NAD(P)-binding Rossmann-like Domain"/>
    <property type="match status" value="1"/>
</dbReference>
<feature type="domain" description="Meso-diaminopimelate D-dehydrogenase C-terminal" evidence="14">
    <location>
        <begin position="123"/>
        <end position="273"/>
    </location>
</feature>
<comment type="pathway">
    <text evidence="1 12">Amino-acid biosynthesis; L-lysine biosynthesis via DAP pathway; DL-2,6-diaminopimelate from (S)-tetrahydrodipicolinate: step 1/1.</text>
</comment>
<dbReference type="UniPathway" id="UPA00034">
    <property type="reaction ID" value="UER00026"/>
</dbReference>
<evidence type="ECO:0000256" key="12">
    <source>
        <dbReference type="PIRNR" id="PIRNR025648"/>
    </source>
</evidence>
<dbReference type="InterPro" id="IPR010190">
    <property type="entry name" value="Diaminopimelate_DH_Ddh"/>
</dbReference>
<keyword evidence="7 12" id="KW-0521">NADP</keyword>
<dbReference type="EMBL" id="JRNH01000031">
    <property type="protein sequence ID" value="KGF19600.1"/>
    <property type="molecule type" value="Genomic_DNA"/>
</dbReference>
<evidence type="ECO:0000256" key="13">
    <source>
        <dbReference type="PIRSR" id="PIRSR025648-1"/>
    </source>
</evidence>
<evidence type="ECO:0000256" key="5">
    <source>
        <dbReference type="ARBA" id="ARBA00021654"/>
    </source>
</evidence>
<feature type="binding site" evidence="13">
    <location>
        <position position="275"/>
    </location>
    <ligand>
        <name>substrate</name>
    </ligand>
</feature>
<feature type="binding site" evidence="13">
    <location>
        <begin position="93"/>
        <end position="95"/>
    </location>
    <ligand>
        <name>NADP(+)</name>
        <dbReference type="ChEBI" id="CHEBI:58349"/>
    </ligand>
</feature>
<evidence type="ECO:0000313" key="15">
    <source>
        <dbReference type="EMBL" id="KGF19600.1"/>
    </source>
</evidence>
<dbReference type="PIRSF" id="PIRSF025648">
    <property type="entry name" value="DDH"/>
    <property type="match status" value="1"/>
</dbReference>
<dbReference type="GO" id="GO:0009089">
    <property type="term" value="P:lysine biosynthetic process via diaminopimelate"/>
    <property type="evidence" value="ECO:0007669"/>
    <property type="project" value="UniProtKB-UniRule"/>
</dbReference>
<dbReference type="InterPro" id="IPR036291">
    <property type="entry name" value="NAD(P)-bd_dom_sf"/>
</dbReference>
<feature type="binding site" evidence="13">
    <location>
        <position position="149"/>
    </location>
    <ligand>
        <name>substrate</name>
    </ligand>
</feature>
<feature type="binding site" evidence="13">
    <location>
        <position position="249"/>
    </location>
    <ligand>
        <name>substrate</name>
    </ligand>
</feature>
<dbReference type="SUPFAM" id="SSF55347">
    <property type="entry name" value="Glyceraldehyde-3-phosphate dehydrogenase-like, C-terminal domain"/>
    <property type="match status" value="1"/>
</dbReference>
<keyword evidence="8 12" id="KW-0220">Diaminopimelate biosynthesis</keyword>
<feature type="binding site" evidence="13">
    <location>
        <position position="174"/>
    </location>
    <ligand>
        <name>substrate</name>
    </ligand>
</feature>
<sequence length="325" mass="35893">MATETQRTIRVGIVGYGNLGRSVEKLVQQQPDMELVGIFSRRDSLETETSVFPVAQASEYADQIDVLFLCLGSATDIPEQAPGFAENFTTVDTYDNHTLIPQHRKAMDEAAKKGGNVALISTGWDPGMFSLNRTMGEAFFPKAQQNSFWGTGLSQGHSDAVRRVEGVKYGVQYTVPATDAIEAARAGKGENINKYEAHERRCYIVAEESEHERIRETIETMPDYFEPYKTEVNFISEEEFLRDHQGMPHGGRVITTGDLEGSRATIEYSLDLEANPDFTAAVQVAYGRAAARLAAEGRTGAVTVLEVPPYLLSPTSLDELVERDI</sequence>
<evidence type="ECO:0000256" key="8">
    <source>
        <dbReference type="ARBA" id="ARBA00022915"/>
    </source>
</evidence>
<dbReference type="InterPro" id="IPR032094">
    <property type="entry name" value="Meso-DAP_DH_C"/>
</dbReference>
<evidence type="ECO:0000256" key="3">
    <source>
        <dbReference type="ARBA" id="ARBA00011738"/>
    </source>
</evidence>
<dbReference type="AlphaFoldDB" id="A0A095YAV4"/>
<evidence type="ECO:0000259" key="14">
    <source>
        <dbReference type="Pfam" id="PF16654"/>
    </source>
</evidence>